<dbReference type="InterPro" id="IPR051783">
    <property type="entry name" value="NAD(P)-dependent_oxidoreduct"/>
</dbReference>
<comment type="caution">
    <text evidence="2">The sequence shown here is derived from an EMBL/GenBank/DDBJ whole genome shotgun (WGS) entry which is preliminary data.</text>
</comment>
<dbReference type="Pfam" id="PF01370">
    <property type="entry name" value="Epimerase"/>
    <property type="match status" value="1"/>
</dbReference>
<organism evidence="2 3">
    <name type="scientific">Seonamhaeicola aphaedonensis</name>
    <dbReference type="NCBI Taxonomy" id="1461338"/>
    <lineage>
        <taxon>Bacteria</taxon>
        <taxon>Pseudomonadati</taxon>
        <taxon>Bacteroidota</taxon>
        <taxon>Flavobacteriia</taxon>
        <taxon>Flavobacteriales</taxon>
        <taxon>Flavobacteriaceae</taxon>
    </lineage>
</organism>
<protein>
    <submittedName>
        <fullName evidence="2">Farnesol dehydrogenase</fullName>
    </submittedName>
</protein>
<gene>
    <name evidence="2" type="ORF">DFQ02_101175</name>
</gene>
<evidence type="ECO:0000259" key="1">
    <source>
        <dbReference type="Pfam" id="PF01370"/>
    </source>
</evidence>
<proteinExistence type="predicted"/>
<dbReference type="PANTHER" id="PTHR48079">
    <property type="entry name" value="PROTEIN YEEZ"/>
    <property type="match status" value="1"/>
</dbReference>
<dbReference type="AlphaFoldDB" id="A0A3D9HKX0"/>
<sequence length="328" mass="36779">MKVLLTGATGYIGHELALALASKGIIVHALVRDIESERVPKHKNIVLFKGDICNHESIEKAIDNCDYVFHTAAYTNLKDSRIDSFYNTNVLGTENILNASLKFDVKKVIYTSTLSVFGPSYKDVFISENQPRIVSYANDYELTKGMSEERVNEYRKKGLSSIILNVSKVYGPGPGTYSNGVNRLISMFLKKDVLIVPNKLESESNYVFIKDVVNAHILAMESDISNGKYIIGGENISYNRLFNTIKTLTKSKIRVVKINYDLVKVCVFILNLLKVVSRSNPVVTPKVIDSLFVNRLSTSEKAKKELHYKTTSFGVGLKETIQYLNKVS</sequence>
<dbReference type="OrthoDB" id="9803111at2"/>
<keyword evidence="3" id="KW-1185">Reference proteome</keyword>
<dbReference type="InterPro" id="IPR001509">
    <property type="entry name" value="Epimerase_deHydtase"/>
</dbReference>
<dbReference type="GO" id="GO:0004029">
    <property type="term" value="F:aldehyde dehydrogenase (NAD+) activity"/>
    <property type="evidence" value="ECO:0007669"/>
    <property type="project" value="TreeGrafter"/>
</dbReference>
<dbReference type="PANTHER" id="PTHR48079:SF6">
    <property type="entry name" value="NAD(P)-BINDING DOMAIN-CONTAINING PROTEIN-RELATED"/>
    <property type="match status" value="1"/>
</dbReference>
<dbReference type="Proteomes" id="UP000256629">
    <property type="component" value="Unassembled WGS sequence"/>
</dbReference>
<dbReference type="EMBL" id="QRDX01000001">
    <property type="protein sequence ID" value="RED50152.1"/>
    <property type="molecule type" value="Genomic_DNA"/>
</dbReference>
<dbReference type="Gene3D" id="3.40.50.720">
    <property type="entry name" value="NAD(P)-binding Rossmann-like Domain"/>
    <property type="match status" value="1"/>
</dbReference>
<feature type="domain" description="NAD-dependent epimerase/dehydratase" evidence="1">
    <location>
        <begin position="3"/>
        <end position="232"/>
    </location>
</feature>
<dbReference type="InterPro" id="IPR036291">
    <property type="entry name" value="NAD(P)-bd_dom_sf"/>
</dbReference>
<reference evidence="2 3" key="1">
    <citation type="submission" date="2018-07" db="EMBL/GenBank/DDBJ databases">
        <title>Genomic Encyclopedia of Type Strains, Phase III (KMG-III): the genomes of soil and plant-associated and newly described type strains.</title>
        <authorList>
            <person name="Whitman W."/>
        </authorList>
    </citation>
    <scope>NUCLEOTIDE SEQUENCE [LARGE SCALE GENOMIC DNA]</scope>
    <source>
        <strain evidence="2 3">CECT 8487</strain>
    </source>
</reference>
<accession>A0A3D9HKX0</accession>
<dbReference type="RefSeq" id="WP_116039104.1">
    <property type="nucleotide sequence ID" value="NZ_QRDX01000001.1"/>
</dbReference>
<evidence type="ECO:0000313" key="3">
    <source>
        <dbReference type="Proteomes" id="UP000256629"/>
    </source>
</evidence>
<evidence type="ECO:0000313" key="2">
    <source>
        <dbReference type="EMBL" id="RED50152.1"/>
    </source>
</evidence>
<dbReference type="SUPFAM" id="SSF51735">
    <property type="entry name" value="NAD(P)-binding Rossmann-fold domains"/>
    <property type="match status" value="1"/>
</dbReference>
<dbReference type="GO" id="GO:0005737">
    <property type="term" value="C:cytoplasm"/>
    <property type="evidence" value="ECO:0007669"/>
    <property type="project" value="TreeGrafter"/>
</dbReference>
<name>A0A3D9HKX0_9FLAO</name>